<evidence type="ECO:0000313" key="2">
    <source>
        <dbReference type="Proteomes" id="UP000308652"/>
    </source>
</evidence>
<evidence type="ECO:0000313" key="1">
    <source>
        <dbReference type="EMBL" id="TFK44142.1"/>
    </source>
</evidence>
<dbReference type="AlphaFoldDB" id="A0A5C3MFK4"/>
<gene>
    <name evidence="1" type="ORF">BDQ12DRAFT_660952</name>
</gene>
<accession>A0A5C3MFK4</accession>
<protein>
    <submittedName>
        <fullName evidence="1">Uncharacterized protein</fullName>
    </submittedName>
</protein>
<proteinExistence type="predicted"/>
<sequence length="236" mass="26941">MSPSTARLTVNLLSSFDIEAEKSIEEDALYADIASARKTQNADDGFSCPYLFKELKEYAIDSTRYPSELMVQVIHSLAAIFESRGEYSPTNLEVTGGIVWYGIVASHTINNALHIPLAKLYDVLNQWICQPQLKPICYDALEDFNPDPRYDFFCNMMSYTVTVSHVVPPDVDEYFRSHQHREMLTALEVLFRSAFAKYSKKYFSENLWDAVNLWPAFRDKTLLVTLPGVKDVVVDI</sequence>
<reference evidence="1 2" key="1">
    <citation type="journal article" date="2019" name="Nat. Ecol. Evol.">
        <title>Megaphylogeny resolves global patterns of mushroom evolution.</title>
        <authorList>
            <person name="Varga T."/>
            <person name="Krizsan K."/>
            <person name="Foldi C."/>
            <person name="Dima B."/>
            <person name="Sanchez-Garcia M."/>
            <person name="Sanchez-Ramirez S."/>
            <person name="Szollosi G.J."/>
            <person name="Szarkandi J.G."/>
            <person name="Papp V."/>
            <person name="Albert L."/>
            <person name="Andreopoulos W."/>
            <person name="Angelini C."/>
            <person name="Antonin V."/>
            <person name="Barry K.W."/>
            <person name="Bougher N.L."/>
            <person name="Buchanan P."/>
            <person name="Buyck B."/>
            <person name="Bense V."/>
            <person name="Catcheside P."/>
            <person name="Chovatia M."/>
            <person name="Cooper J."/>
            <person name="Damon W."/>
            <person name="Desjardin D."/>
            <person name="Finy P."/>
            <person name="Geml J."/>
            <person name="Haridas S."/>
            <person name="Hughes K."/>
            <person name="Justo A."/>
            <person name="Karasinski D."/>
            <person name="Kautmanova I."/>
            <person name="Kiss B."/>
            <person name="Kocsube S."/>
            <person name="Kotiranta H."/>
            <person name="LaButti K.M."/>
            <person name="Lechner B.E."/>
            <person name="Liimatainen K."/>
            <person name="Lipzen A."/>
            <person name="Lukacs Z."/>
            <person name="Mihaltcheva S."/>
            <person name="Morgado L.N."/>
            <person name="Niskanen T."/>
            <person name="Noordeloos M.E."/>
            <person name="Ohm R.A."/>
            <person name="Ortiz-Santana B."/>
            <person name="Ovrebo C."/>
            <person name="Racz N."/>
            <person name="Riley R."/>
            <person name="Savchenko A."/>
            <person name="Shiryaev A."/>
            <person name="Soop K."/>
            <person name="Spirin V."/>
            <person name="Szebenyi C."/>
            <person name="Tomsovsky M."/>
            <person name="Tulloss R.E."/>
            <person name="Uehling J."/>
            <person name="Grigoriev I.V."/>
            <person name="Vagvolgyi C."/>
            <person name="Papp T."/>
            <person name="Martin F.M."/>
            <person name="Miettinen O."/>
            <person name="Hibbett D.S."/>
            <person name="Nagy L.G."/>
        </authorList>
    </citation>
    <scope>NUCLEOTIDE SEQUENCE [LARGE SCALE GENOMIC DNA]</scope>
    <source>
        <strain evidence="1 2">CBS 166.37</strain>
    </source>
</reference>
<keyword evidence="2" id="KW-1185">Reference proteome</keyword>
<name>A0A5C3MFK4_9AGAR</name>
<dbReference type="Proteomes" id="UP000308652">
    <property type="component" value="Unassembled WGS sequence"/>
</dbReference>
<organism evidence="1 2">
    <name type="scientific">Crucibulum laeve</name>
    <dbReference type="NCBI Taxonomy" id="68775"/>
    <lineage>
        <taxon>Eukaryota</taxon>
        <taxon>Fungi</taxon>
        <taxon>Dikarya</taxon>
        <taxon>Basidiomycota</taxon>
        <taxon>Agaricomycotina</taxon>
        <taxon>Agaricomycetes</taxon>
        <taxon>Agaricomycetidae</taxon>
        <taxon>Agaricales</taxon>
        <taxon>Agaricineae</taxon>
        <taxon>Nidulariaceae</taxon>
        <taxon>Crucibulum</taxon>
    </lineage>
</organism>
<dbReference type="EMBL" id="ML213590">
    <property type="protein sequence ID" value="TFK44142.1"/>
    <property type="molecule type" value="Genomic_DNA"/>
</dbReference>